<evidence type="ECO:0000259" key="1">
    <source>
        <dbReference type="PROSITE" id="PS50181"/>
    </source>
</evidence>
<dbReference type="Gene3D" id="1.20.1280.50">
    <property type="match status" value="1"/>
</dbReference>
<dbReference type="Pfam" id="PF12937">
    <property type="entry name" value="F-box-like"/>
    <property type="match status" value="1"/>
</dbReference>
<accession>A0A1B6GLK2</accession>
<reference evidence="2" key="1">
    <citation type="submission" date="2015-11" db="EMBL/GenBank/DDBJ databases">
        <title>De novo transcriptome assembly of four potential Pierce s Disease insect vectors from Arizona vineyards.</title>
        <authorList>
            <person name="Tassone E.E."/>
        </authorList>
    </citation>
    <scope>NUCLEOTIDE SEQUENCE</scope>
</reference>
<dbReference type="SMART" id="SM00256">
    <property type="entry name" value="FBOX"/>
    <property type="match status" value="1"/>
</dbReference>
<dbReference type="InterPro" id="IPR036047">
    <property type="entry name" value="F-box-like_dom_sf"/>
</dbReference>
<name>A0A1B6GLK2_9HEMI</name>
<dbReference type="PROSITE" id="PS50181">
    <property type="entry name" value="FBOX"/>
    <property type="match status" value="1"/>
</dbReference>
<evidence type="ECO:0000313" key="2">
    <source>
        <dbReference type="EMBL" id="JAS63317.1"/>
    </source>
</evidence>
<sequence length="461" mass="53806">MESSTEVPYSLEDLPLDIIESIAHHITVEELAACCAVSHRMRETFGENALWRRHCDQELAEYLRTTPCKVDPSFVSPEIEDSTLSPICYWRMAFMRETHLRNNWIQGKFKKECLLEKSFNKYWPCSVNFLTNDIVMVASKRKINVLDVRHYPAVDIVEPIYYTIGLFYELEIHGENNIIYILYSSCVQVYYLEFSTKQNFLKYVIFFEDSLKLDNVDVDYEKQLSTRKYHPYELKNLRIVQGKYFVGILPGELELHVWDLEKGVKLRKEILPIKKGFVHAIRGSFPMIIIAIKKYVDDSESTFIVYNIISFCFLPFRITGDYSEFYVHNDIIEFWRPHDLTLYNAQTSEIILTCLSAVYQPIAVFDNKLLFVENCILTLIDCDVLDIKHTLLPGVISFNKLSRRFIQIEGGDTAGIWIMNGNKLRKTMISTMGCGKIFCVNKLSTRSLMHLKGNKSVIHYW</sequence>
<dbReference type="InterPro" id="IPR001810">
    <property type="entry name" value="F-box_dom"/>
</dbReference>
<organism evidence="2">
    <name type="scientific">Cuerna arida</name>
    <dbReference type="NCBI Taxonomy" id="1464854"/>
    <lineage>
        <taxon>Eukaryota</taxon>
        <taxon>Metazoa</taxon>
        <taxon>Ecdysozoa</taxon>
        <taxon>Arthropoda</taxon>
        <taxon>Hexapoda</taxon>
        <taxon>Insecta</taxon>
        <taxon>Pterygota</taxon>
        <taxon>Neoptera</taxon>
        <taxon>Paraneoptera</taxon>
        <taxon>Hemiptera</taxon>
        <taxon>Auchenorrhyncha</taxon>
        <taxon>Membracoidea</taxon>
        <taxon>Cicadellidae</taxon>
        <taxon>Cicadellinae</taxon>
        <taxon>Proconiini</taxon>
        <taxon>Cuerna</taxon>
    </lineage>
</organism>
<dbReference type="SUPFAM" id="SSF81383">
    <property type="entry name" value="F-box domain"/>
    <property type="match status" value="1"/>
</dbReference>
<proteinExistence type="predicted"/>
<dbReference type="EMBL" id="GECZ01006452">
    <property type="protein sequence ID" value="JAS63317.1"/>
    <property type="molecule type" value="Transcribed_RNA"/>
</dbReference>
<feature type="domain" description="F-box" evidence="1">
    <location>
        <begin position="8"/>
        <end position="54"/>
    </location>
</feature>
<protein>
    <recommendedName>
        <fullName evidence="1">F-box domain-containing protein</fullName>
    </recommendedName>
</protein>
<gene>
    <name evidence="2" type="ORF">g.4705</name>
</gene>
<dbReference type="AlphaFoldDB" id="A0A1B6GLK2"/>